<proteinExistence type="predicted"/>
<dbReference type="EMBL" id="BAABJZ010000023">
    <property type="protein sequence ID" value="GAA4883160.1"/>
    <property type="molecule type" value="Genomic_DNA"/>
</dbReference>
<protein>
    <submittedName>
        <fullName evidence="1">Uncharacterized protein</fullName>
    </submittedName>
</protein>
<evidence type="ECO:0000313" key="2">
    <source>
        <dbReference type="Proteomes" id="UP001499988"/>
    </source>
</evidence>
<accession>A0ABP9ETG8</accession>
<gene>
    <name evidence="1" type="ORF">GCM10023333_16800</name>
</gene>
<sequence length="133" mass="14594">MNKTTFLIAAFILVALISSFFIMKHLGQSNTATADSTMPAKALEAIECSAYYQLSADTIERMQVQRMLPVAKRLAQSAQMAERMAQSLSSAQDLTAQIEQAKQNHLATLPDPNQLGPLMSKYREPCQTLLSTG</sequence>
<name>A0ABP9ETG8_9GAMM</name>
<reference evidence="2" key="1">
    <citation type="journal article" date="2019" name="Int. J. Syst. Evol. Microbiol.">
        <title>The Global Catalogue of Microorganisms (GCM) 10K type strain sequencing project: providing services to taxonomists for standard genome sequencing and annotation.</title>
        <authorList>
            <consortium name="The Broad Institute Genomics Platform"/>
            <consortium name="The Broad Institute Genome Sequencing Center for Infectious Disease"/>
            <person name="Wu L."/>
            <person name="Ma J."/>
        </authorList>
    </citation>
    <scope>NUCLEOTIDE SEQUENCE [LARGE SCALE GENOMIC DNA]</scope>
    <source>
        <strain evidence="2">JCM 18401</strain>
    </source>
</reference>
<dbReference type="Proteomes" id="UP001499988">
    <property type="component" value="Unassembled WGS sequence"/>
</dbReference>
<evidence type="ECO:0000313" key="1">
    <source>
        <dbReference type="EMBL" id="GAA4883160.1"/>
    </source>
</evidence>
<comment type="caution">
    <text evidence="1">The sequence shown here is derived from an EMBL/GenBank/DDBJ whole genome shotgun (WGS) entry which is preliminary data.</text>
</comment>
<keyword evidence="2" id="KW-1185">Reference proteome</keyword>
<organism evidence="1 2">
    <name type="scientific">Ferrimonas pelagia</name>
    <dbReference type="NCBI Taxonomy" id="1177826"/>
    <lineage>
        <taxon>Bacteria</taxon>
        <taxon>Pseudomonadati</taxon>
        <taxon>Pseudomonadota</taxon>
        <taxon>Gammaproteobacteria</taxon>
        <taxon>Alteromonadales</taxon>
        <taxon>Ferrimonadaceae</taxon>
        <taxon>Ferrimonas</taxon>
    </lineage>
</organism>
<dbReference type="RefSeq" id="WP_345334908.1">
    <property type="nucleotide sequence ID" value="NZ_BAABJZ010000023.1"/>
</dbReference>